<dbReference type="InterPro" id="IPR058852">
    <property type="entry name" value="HTH_77"/>
</dbReference>
<reference evidence="2 3" key="1">
    <citation type="submission" date="2020-08" db="EMBL/GenBank/DDBJ databases">
        <title>Sequencing the genomes of 1000 actinobacteria strains.</title>
        <authorList>
            <person name="Klenk H.-P."/>
        </authorList>
    </citation>
    <scope>NUCLEOTIDE SEQUENCE [LARGE SCALE GENOMIC DNA]</scope>
    <source>
        <strain evidence="2 3">DSM 45584</strain>
    </source>
</reference>
<dbReference type="AlphaFoldDB" id="A0A840Q0X6"/>
<dbReference type="Pfam" id="PF00196">
    <property type="entry name" value="GerE"/>
    <property type="match status" value="1"/>
</dbReference>
<dbReference type="PRINTS" id="PR00364">
    <property type="entry name" value="DISEASERSIST"/>
</dbReference>
<sequence>MHAFSEELSRAGYQIFVGSTDDDVAREEQIVRSFLGRRPDWFLLVGAQHTARTRALPGSAGVPVVETWDWTDEPIDLRAGFSNALATADAVPVRARALERMTDLSSAWPRSASLDTVMHAPSLRRSEGRWPADVTSFVGRRRELIEVRRALSSSRLVTLTGVGGVGKTRLASRAGRELRRVFSDGVWLVELTGLEDEGLVPQAIVTALGFHDPSTRWTAETVAERVGDQQLLLILDNCEHVLDTCAVTAATLLKNCPQIRILATSRQALGIAGEHLFSVPTLRWPEPHAATEGHGLTAYEALALFVDRAKTVVPDFALDERTGPLVADLCRRLDGIPLAIELAAYSLRVLSLDQILQRLDDRFGLLTSGSRAALPRHQTLRAVIDWSFELCSEKERKLWARASVFAGDFDLEDAEVVCSGDCLDRYDVLTAVSGLVDKSILIREEREGRVRYRLLETIRQYGREVLGDSGEEYEVRRRHRDWCLQLVEQMEHCWFGPDQAAWFSRIRGEHANIRTALEFCLHEVDEVVVGMRMADVLRDYWRVGGLISEGRRWCERLLERDGERGTSRLDLVISAIHLALLQNDLPVANALLEAGHRLARDLGDETATMRMRAPEAFAAALQADFRQAVAKGEQVMPELRESGDLRSLSTALTILALNCSLLADPERATRYSEELLELCRSHGEKWRQSYALWALALEAWRQGDMGRSSELARESLSLQREFRDYHCTVLSVEVLAWVAATEHNSAQAARLFGLAHRIRREAGGKLFTFFNGYQEQCEKQARHSLGESEYAKLFAQGAEVSLDRVLAYALGEPGGAAERPKEEFPTQLSRRERETAELVAQGMSNKQIAEHLVISQRTAEAHVEHILVKLGFTSRSQIAAWVAERWTEPGPR</sequence>
<dbReference type="PROSITE" id="PS50043">
    <property type="entry name" value="HTH_LUXR_2"/>
    <property type="match status" value="1"/>
</dbReference>
<evidence type="ECO:0000313" key="3">
    <source>
        <dbReference type="Proteomes" id="UP000584374"/>
    </source>
</evidence>
<dbReference type="EMBL" id="JACHIW010000001">
    <property type="protein sequence ID" value="MBB5153647.1"/>
    <property type="molecule type" value="Genomic_DNA"/>
</dbReference>
<evidence type="ECO:0000259" key="1">
    <source>
        <dbReference type="PROSITE" id="PS50043"/>
    </source>
</evidence>
<dbReference type="SUPFAM" id="SSF48452">
    <property type="entry name" value="TPR-like"/>
    <property type="match status" value="1"/>
</dbReference>
<dbReference type="GO" id="GO:0004674">
    <property type="term" value="F:protein serine/threonine kinase activity"/>
    <property type="evidence" value="ECO:0007669"/>
    <property type="project" value="UniProtKB-KW"/>
</dbReference>
<dbReference type="InterPro" id="IPR027417">
    <property type="entry name" value="P-loop_NTPase"/>
</dbReference>
<keyword evidence="2" id="KW-0808">Transferase</keyword>
<keyword evidence="2" id="KW-0723">Serine/threonine-protein kinase</keyword>
<accession>A0A840Q0X6</accession>
<feature type="domain" description="HTH luxR-type" evidence="1">
    <location>
        <begin position="821"/>
        <end position="886"/>
    </location>
</feature>
<dbReference type="Gene3D" id="3.40.50.300">
    <property type="entry name" value="P-loop containing nucleotide triphosphate hydrolases"/>
    <property type="match status" value="1"/>
</dbReference>
<organism evidence="2 3">
    <name type="scientific">Saccharopolyspora phatthalungensis</name>
    <dbReference type="NCBI Taxonomy" id="664693"/>
    <lineage>
        <taxon>Bacteria</taxon>
        <taxon>Bacillati</taxon>
        <taxon>Actinomycetota</taxon>
        <taxon>Actinomycetes</taxon>
        <taxon>Pseudonocardiales</taxon>
        <taxon>Pseudonocardiaceae</taxon>
        <taxon>Saccharopolyspora</taxon>
    </lineage>
</organism>
<proteinExistence type="predicted"/>
<dbReference type="InterPro" id="IPR028082">
    <property type="entry name" value="Peripla_BP_I"/>
</dbReference>
<evidence type="ECO:0000313" key="2">
    <source>
        <dbReference type="EMBL" id="MBB5153647.1"/>
    </source>
</evidence>
<dbReference type="InterPro" id="IPR016032">
    <property type="entry name" value="Sig_transdc_resp-reg_C-effctor"/>
</dbReference>
<dbReference type="Gene3D" id="3.40.50.2300">
    <property type="match status" value="1"/>
</dbReference>
<dbReference type="SUPFAM" id="SSF53822">
    <property type="entry name" value="Periplasmic binding protein-like I"/>
    <property type="match status" value="1"/>
</dbReference>
<dbReference type="Proteomes" id="UP000584374">
    <property type="component" value="Unassembled WGS sequence"/>
</dbReference>
<keyword evidence="3" id="KW-1185">Reference proteome</keyword>
<dbReference type="CDD" id="cd06170">
    <property type="entry name" value="LuxR_C_like"/>
    <property type="match status" value="1"/>
</dbReference>
<dbReference type="Pfam" id="PF25872">
    <property type="entry name" value="HTH_77"/>
    <property type="match status" value="1"/>
</dbReference>
<dbReference type="GO" id="GO:0006355">
    <property type="term" value="P:regulation of DNA-templated transcription"/>
    <property type="evidence" value="ECO:0007669"/>
    <property type="project" value="InterPro"/>
</dbReference>
<dbReference type="Gene3D" id="1.25.40.10">
    <property type="entry name" value="Tetratricopeptide repeat domain"/>
    <property type="match status" value="1"/>
</dbReference>
<dbReference type="InterPro" id="IPR036388">
    <property type="entry name" value="WH-like_DNA-bd_sf"/>
</dbReference>
<dbReference type="InterPro" id="IPR000792">
    <property type="entry name" value="Tscrpt_reg_LuxR_C"/>
</dbReference>
<comment type="caution">
    <text evidence="2">The sequence shown here is derived from an EMBL/GenBank/DDBJ whole genome shotgun (WGS) entry which is preliminary data.</text>
</comment>
<dbReference type="SUPFAM" id="SSF46894">
    <property type="entry name" value="C-terminal effector domain of the bipartite response regulators"/>
    <property type="match status" value="1"/>
</dbReference>
<dbReference type="PANTHER" id="PTHR47691">
    <property type="entry name" value="REGULATOR-RELATED"/>
    <property type="match status" value="1"/>
</dbReference>
<protein>
    <submittedName>
        <fullName evidence="2">Non-specific serine/threonine protein kinase</fullName>
        <ecNumber evidence="2">2.7.11.1</ecNumber>
    </submittedName>
</protein>
<gene>
    <name evidence="2" type="ORF">BJ970_001181</name>
</gene>
<dbReference type="Gene3D" id="1.10.10.10">
    <property type="entry name" value="Winged helix-like DNA-binding domain superfamily/Winged helix DNA-binding domain"/>
    <property type="match status" value="1"/>
</dbReference>
<dbReference type="EC" id="2.7.11.1" evidence="2"/>
<dbReference type="InterPro" id="IPR011990">
    <property type="entry name" value="TPR-like_helical_dom_sf"/>
</dbReference>
<name>A0A840Q0X6_9PSEU</name>
<dbReference type="PRINTS" id="PR00038">
    <property type="entry name" value="HTHLUXR"/>
</dbReference>
<dbReference type="GO" id="GO:0003677">
    <property type="term" value="F:DNA binding"/>
    <property type="evidence" value="ECO:0007669"/>
    <property type="project" value="InterPro"/>
</dbReference>
<keyword evidence="2" id="KW-0418">Kinase</keyword>
<dbReference type="SUPFAM" id="SSF52540">
    <property type="entry name" value="P-loop containing nucleoside triphosphate hydrolases"/>
    <property type="match status" value="1"/>
</dbReference>
<dbReference type="SMART" id="SM00421">
    <property type="entry name" value="HTH_LUXR"/>
    <property type="match status" value="1"/>
</dbReference>
<dbReference type="PANTHER" id="PTHR47691:SF3">
    <property type="entry name" value="HTH-TYPE TRANSCRIPTIONAL REGULATOR RV0890C-RELATED"/>
    <property type="match status" value="1"/>
</dbReference>
<dbReference type="RefSeq" id="WP_312864133.1">
    <property type="nucleotide sequence ID" value="NZ_JACHIW010000001.1"/>
</dbReference>